<dbReference type="Proteomes" id="UP001595990">
    <property type="component" value="Unassembled WGS sequence"/>
</dbReference>
<reference evidence="2" key="1">
    <citation type="journal article" date="2019" name="Int. J. Syst. Evol. Microbiol.">
        <title>The Global Catalogue of Microorganisms (GCM) 10K type strain sequencing project: providing services to taxonomists for standard genome sequencing and annotation.</title>
        <authorList>
            <consortium name="The Broad Institute Genomics Platform"/>
            <consortium name="The Broad Institute Genome Sequencing Center for Infectious Disease"/>
            <person name="Wu L."/>
            <person name="Ma J."/>
        </authorList>
    </citation>
    <scope>NUCLEOTIDE SEQUENCE [LARGE SCALE GENOMIC DNA]</scope>
    <source>
        <strain evidence="2">CECT 8064</strain>
    </source>
</reference>
<organism evidence="1 2">
    <name type="scientific">Streptomyces ehimensis</name>
    <dbReference type="NCBI Taxonomy" id="68195"/>
    <lineage>
        <taxon>Bacteria</taxon>
        <taxon>Bacillati</taxon>
        <taxon>Actinomycetota</taxon>
        <taxon>Actinomycetes</taxon>
        <taxon>Kitasatosporales</taxon>
        <taxon>Streptomycetaceae</taxon>
        <taxon>Streptomyces</taxon>
    </lineage>
</organism>
<gene>
    <name evidence="1" type="ORF">ACFPEN_32860</name>
</gene>
<proteinExistence type="predicted"/>
<protein>
    <submittedName>
        <fullName evidence="1">Uncharacterized protein</fullName>
    </submittedName>
</protein>
<sequence>MGEQESAIIESGRKWMAGEVSTDVYVSGVLQSSARVLRPTHHGQELLRRVKAGIATVLHSLHLHRP</sequence>
<name>A0ABV9BU88_9ACTN</name>
<evidence type="ECO:0000313" key="1">
    <source>
        <dbReference type="EMBL" id="MFC4517690.1"/>
    </source>
</evidence>
<keyword evidence="2" id="KW-1185">Reference proteome</keyword>
<accession>A0ABV9BU88</accession>
<comment type="caution">
    <text evidence="1">The sequence shown here is derived from an EMBL/GenBank/DDBJ whole genome shotgun (WGS) entry which is preliminary data.</text>
</comment>
<dbReference type="RefSeq" id="WP_358219686.1">
    <property type="nucleotide sequence ID" value="NZ_JBHSFS010000024.1"/>
</dbReference>
<dbReference type="EMBL" id="JBHSFS010000024">
    <property type="protein sequence ID" value="MFC4517690.1"/>
    <property type="molecule type" value="Genomic_DNA"/>
</dbReference>
<evidence type="ECO:0000313" key="2">
    <source>
        <dbReference type="Proteomes" id="UP001595990"/>
    </source>
</evidence>